<evidence type="ECO:0000259" key="2">
    <source>
        <dbReference type="PROSITE" id="PS50994"/>
    </source>
</evidence>
<dbReference type="EMBL" id="VBOY01000177">
    <property type="protein sequence ID" value="TMQ61401.1"/>
    <property type="molecule type" value="Genomic_DNA"/>
</dbReference>
<dbReference type="InterPro" id="IPR036397">
    <property type="entry name" value="RNaseH_sf"/>
</dbReference>
<dbReference type="PANTHER" id="PTHR35004">
    <property type="entry name" value="TRANSPOSASE RV3428C-RELATED"/>
    <property type="match status" value="1"/>
</dbReference>
<dbReference type="PROSITE" id="PS50994">
    <property type="entry name" value="INTEGRASE"/>
    <property type="match status" value="1"/>
</dbReference>
<dbReference type="SUPFAM" id="SSF53098">
    <property type="entry name" value="Ribonuclease H-like"/>
    <property type="match status" value="1"/>
</dbReference>
<gene>
    <name evidence="3" type="ORF">E6K78_12855</name>
</gene>
<dbReference type="NCBIfam" id="NF033546">
    <property type="entry name" value="transpos_IS21"/>
    <property type="match status" value="1"/>
</dbReference>
<evidence type="ECO:0000256" key="1">
    <source>
        <dbReference type="ARBA" id="ARBA00009277"/>
    </source>
</evidence>
<evidence type="ECO:0000313" key="4">
    <source>
        <dbReference type="Proteomes" id="UP000316609"/>
    </source>
</evidence>
<dbReference type="Pfam" id="PF22483">
    <property type="entry name" value="Mu-transpos_C_2"/>
    <property type="match status" value="1"/>
</dbReference>
<sequence>MEQPERSLSLTMAPKGAVEGEVINQNVYGAVRALAEQGVSKKGIARQLGLDVKTVRNWLKKPWRAQTRRARGRQLDAWRGFLQARAPEVGFNAVVLTRELVERGYPGGYSALVKYIAAWRKAWRGDDLPTVRFETGPGEQAQVDWGSTALFLGEARVRVHLFTMVLGFSRRIFAKGYLSEGLDPLLDGHAAAFAHFGGRTRSILYDNPRTIVTSKDEAAGHVVWNATFKDQLDFYGVMPRLCRFYRAQTKGKVESGVKYVKRNALAGRRFRNLEELNAYLLDWCVNVADQRVHGTTHERPCERFQRAETLIPVDLRPPTPRERVVIRRVPADCFVAVETNRYPVPFEWAGRDVEVQILAGEIVIRQGLAHPIRHERLEGYHQVARWRGMPRRVVKSTPAPGGGPPRFDPVHPATLGEVEIRPLSCYEEVTA</sequence>
<dbReference type="Gene3D" id="3.30.420.10">
    <property type="entry name" value="Ribonuclease H-like superfamily/Ribonuclease H"/>
    <property type="match status" value="1"/>
</dbReference>
<proteinExistence type="inferred from homology"/>
<dbReference type="PANTHER" id="PTHR35004:SF6">
    <property type="entry name" value="TRANSPOSASE"/>
    <property type="match status" value="1"/>
</dbReference>
<name>A0A538TCP1_UNCEI</name>
<dbReference type="InterPro" id="IPR054353">
    <property type="entry name" value="IstA-like_C"/>
</dbReference>
<comment type="caution">
    <text evidence="3">The sequence shown here is derived from an EMBL/GenBank/DDBJ whole genome shotgun (WGS) entry which is preliminary data.</text>
</comment>
<protein>
    <submittedName>
        <fullName evidence="3">IS21 family transposase</fullName>
    </submittedName>
</protein>
<comment type="similarity">
    <text evidence="1">Belongs to the transposase IS21/IS408/IS1162 family.</text>
</comment>
<dbReference type="InterPro" id="IPR001584">
    <property type="entry name" value="Integrase_cat-core"/>
</dbReference>
<reference evidence="3 4" key="1">
    <citation type="journal article" date="2019" name="Nat. Microbiol.">
        <title>Mediterranean grassland soil C-N compound turnover is dependent on rainfall and depth, and is mediated by genomically divergent microorganisms.</title>
        <authorList>
            <person name="Diamond S."/>
            <person name="Andeer P.F."/>
            <person name="Li Z."/>
            <person name="Crits-Christoph A."/>
            <person name="Burstein D."/>
            <person name="Anantharaman K."/>
            <person name="Lane K.R."/>
            <person name="Thomas B.C."/>
            <person name="Pan C."/>
            <person name="Northen T.R."/>
            <person name="Banfield J.F."/>
        </authorList>
    </citation>
    <scope>NUCLEOTIDE SEQUENCE [LARGE SCALE GENOMIC DNA]</scope>
    <source>
        <strain evidence="3">WS_8</strain>
    </source>
</reference>
<dbReference type="InterPro" id="IPR012337">
    <property type="entry name" value="RNaseH-like_sf"/>
</dbReference>
<dbReference type="Proteomes" id="UP000316609">
    <property type="component" value="Unassembled WGS sequence"/>
</dbReference>
<dbReference type="Gene3D" id="1.10.10.60">
    <property type="entry name" value="Homeodomain-like"/>
    <property type="match status" value="1"/>
</dbReference>
<accession>A0A538TCP1</accession>
<dbReference type="GO" id="GO:0003676">
    <property type="term" value="F:nucleic acid binding"/>
    <property type="evidence" value="ECO:0007669"/>
    <property type="project" value="InterPro"/>
</dbReference>
<feature type="domain" description="Integrase catalytic" evidence="2">
    <location>
        <begin position="133"/>
        <end position="308"/>
    </location>
</feature>
<dbReference type="AlphaFoldDB" id="A0A538TCP1"/>
<dbReference type="GO" id="GO:0015074">
    <property type="term" value="P:DNA integration"/>
    <property type="evidence" value="ECO:0007669"/>
    <property type="project" value="InterPro"/>
</dbReference>
<evidence type="ECO:0000313" key="3">
    <source>
        <dbReference type="EMBL" id="TMQ61401.1"/>
    </source>
</evidence>
<organism evidence="3 4">
    <name type="scientific">Eiseniibacteriota bacterium</name>
    <dbReference type="NCBI Taxonomy" id="2212470"/>
    <lineage>
        <taxon>Bacteria</taxon>
        <taxon>Candidatus Eiseniibacteriota</taxon>
    </lineage>
</organism>